<proteinExistence type="predicted"/>
<dbReference type="RefSeq" id="WP_346756119.1">
    <property type="nucleotide sequence ID" value="NZ_JAUJEB010000001.1"/>
</dbReference>
<keyword evidence="2" id="KW-1185">Reference proteome</keyword>
<name>A0ABT8KZB9_9BACT</name>
<evidence type="ECO:0008006" key="3">
    <source>
        <dbReference type="Google" id="ProtNLM"/>
    </source>
</evidence>
<accession>A0ABT8KZB9</accession>
<protein>
    <recommendedName>
        <fullName evidence="3">Transposase</fullName>
    </recommendedName>
</protein>
<evidence type="ECO:0000313" key="1">
    <source>
        <dbReference type="EMBL" id="MDN5210778.1"/>
    </source>
</evidence>
<gene>
    <name evidence="1" type="ORF">QQ020_01925</name>
</gene>
<dbReference type="Proteomes" id="UP001172083">
    <property type="component" value="Unassembled WGS sequence"/>
</dbReference>
<dbReference type="EMBL" id="JAUJEB010000001">
    <property type="protein sequence ID" value="MDN5210778.1"/>
    <property type="molecule type" value="Genomic_DNA"/>
</dbReference>
<evidence type="ECO:0000313" key="2">
    <source>
        <dbReference type="Proteomes" id="UP001172083"/>
    </source>
</evidence>
<organism evidence="1 2">
    <name type="scientific">Agaribacillus aureus</name>
    <dbReference type="NCBI Taxonomy" id="3051825"/>
    <lineage>
        <taxon>Bacteria</taxon>
        <taxon>Pseudomonadati</taxon>
        <taxon>Bacteroidota</taxon>
        <taxon>Cytophagia</taxon>
        <taxon>Cytophagales</taxon>
        <taxon>Splendidivirgaceae</taxon>
        <taxon>Agaribacillus</taxon>
    </lineage>
</organism>
<reference evidence="1" key="1">
    <citation type="submission" date="2023-06" db="EMBL/GenBank/DDBJ databases">
        <title>Genomic of Agaribacillus aureum.</title>
        <authorList>
            <person name="Wang G."/>
        </authorList>
    </citation>
    <scope>NUCLEOTIDE SEQUENCE</scope>
    <source>
        <strain evidence="1">BMA12</strain>
    </source>
</reference>
<sequence length="68" mass="7932">MEKTMAKHFSYSKLKGLISTQRRQNLGIYIHLANTDMSFIKNPLERIDNSLTINTIIKNGRVQKRLIE</sequence>
<comment type="caution">
    <text evidence="1">The sequence shown here is derived from an EMBL/GenBank/DDBJ whole genome shotgun (WGS) entry which is preliminary data.</text>
</comment>